<dbReference type="GO" id="GO:0005886">
    <property type="term" value="C:plasma membrane"/>
    <property type="evidence" value="ECO:0007669"/>
    <property type="project" value="UniProtKB-SubCell"/>
</dbReference>
<feature type="transmembrane region" description="Helical" evidence="8">
    <location>
        <begin position="180"/>
        <end position="199"/>
    </location>
</feature>
<evidence type="ECO:0000313" key="10">
    <source>
        <dbReference type="EMBL" id="NVE94500.1"/>
    </source>
</evidence>
<feature type="transmembrane region" description="Helical" evidence="8">
    <location>
        <begin position="42"/>
        <end position="61"/>
    </location>
</feature>
<dbReference type="Proteomes" id="UP000546031">
    <property type="component" value="Unassembled WGS sequence"/>
</dbReference>
<keyword evidence="6 8" id="KW-1133">Transmembrane helix</keyword>
<evidence type="ECO:0000256" key="3">
    <source>
        <dbReference type="ARBA" id="ARBA00022448"/>
    </source>
</evidence>
<keyword evidence="4" id="KW-1003">Cell membrane</keyword>
<keyword evidence="11" id="KW-1185">Reference proteome</keyword>
<evidence type="ECO:0000256" key="7">
    <source>
        <dbReference type="ARBA" id="ARBA00023136"/>
    </source>
</evidence>
<dbReference type="Pfam" id="PF00892">
    <property type="entry name" value="EamA"/>
    <property type="match status" value="1"/>
</dbReference>
<feature type="transmembrane region" description="Helical" evidence="8">
    <location>
        <begin position="73"/>
        <end position="93"/>
    </location>
</feature>
<comment type="caution">
    <text evidence="10">The sequence shown here is derived from an EMBL/GenBank/DDBJ whole genome shotgun (WGS) entry which is preliminary data.</text>
</comment>
<feature type="transmembrane region" description="Helical" evidence="8">
    <location>
        <begin position="240"/>
        <end position="259"/>
    </location>
</feature>
<dbReference type="InterPro" id="IPR004626">
    <property type="entry name" value="RarD"/>
</dbReference>
<dbReference type="InterPro" id="IPR000620">
    <property type="entry name" value="EamA_dom"/>
</dbReference>
<keyword evidence="5 8" id="KW-0812">Transmembrane</keyword>
<reference evidence="10 11" key="1">
    <citation type="submission" date="2020-06" db="EMBL/GenBank/DDBJ databases">
        <title>Altererythrobacter lutimaris sp. nov., a marine bacterium isolated from a tidal flat.</title>
        <authorList>
            <person name="Kim D."/>
            <person name="Yoo Y."/>
            <person name="Kim J.-J."/>
        </authorList>
    </citation>
    <scope>NUCLEOTIDE SEQUENCE [LARGE SCALE GENOMIC DNA]</scope>
    <source>
        <strain evidence="10 11">JGD-16</strain>
    </source>
</reference>
<protein>
    <submittedName>
        <fullName evidence="10">EamA family transporter RarD</fullName>
    </submittedName>
</protein>
<evidence type="ECO:0000256" key="5">
    <source>
        <dbReference type="ARBA" id="ARBA00022692"/>
    </source>
</evidence>
<evidence type="ECO:0000259" key="9">
    <source>
        <dbReference type="Pfam" id="PF00892"/>
    </source>
</evidence>
<dbReference type="NCBIfam" id="TIGR00688">
    <property type="entry name" value="rarD"/>
    <property type="match status" value="1"/>
</dbReference>
<evidence type="ECO:0000313" key="11">
    <source>
        <dbReference type="Proteomes" id="UP000546031"/>
    </source>
</evidence>
<gene>
    <name evidence="10" type="primary">rarD</name>
    <name evidence="10" type="ORF">HUO12_06275</name>
</gene>
<dbReference type="PANTHER" id="PTHR22911">
    <property type="entry name" value="ACYL-MALONYL CONDENSING ENZYME-RELATED"/>
    <property type="match status" value="1"/>
</dbReference>
<keyword evidence="7 8" id="KW-0472">Membrane</keyword>
<dbReference type="AlphaFoldDB" id="A0A850HAI5"/>
<evidence type="ECO:0000256" key="1">
    <source>
        <dbReference type="ARBA" id="ARBA00004651"/>
    </source>
</evidence>
<feature type="transmembrane region" description="Helical" evidence="8">
    <location>
        <begin position="12"/>
        <end position="30"/>
    </location>
</feature>
<evidence type="ECO:0000256" key="8">
    <source>
        <dbReference type="SAM" id="Phobius"/>
    </source>
</evidence>
<dbReference type="SUPFAM" id="SSF103481">
    <property type="entry name" value="Multidrug resistance efflux transporter EmrE"/>
    <property type="match status" value="2"/>
</dbReference>
<feature type="transmembrane region" description="Helical" evidence="8">
    <location>
        <begin position="211"/>
        <end position="233"/>
    </location>
</feature>
<dbReference type="PANTHER" id="PTHR22911:SF137">
    <property type="entry name" value="SOLUTE CARRIER FAMILY 35 MEMBER G2-RELATED"/>
    <property type="match status" value="1"/>
</dbReference>
<evidence type="ECO:0000256" key="4">
    <source>
        <dbReference type="ARBA" id="ARBA00022475"/>
    </source>
</evidence>
<sequence length="298" mass="32542">MDNAGLNSSGLVAAFGAYLLWGFLPLYLILVREVPPFEFVGWRIIWTIPVCLLLILVRNQWAQVRAAIADRRTLGWLFVSAALIGANWLIYIWAIQSNYVYAASMGYYLNPMLNVLLGTVFLAEKLSRRQWIAVAIATASIGSLLFGALSTLWITLSLAGTFGFYGLVRKQTPVGAVPGLAIESILLLVPSFAIVWWYAQTPAGPSFGQELELSLLIVLGGVVTATPLLLFAIAARKLPYSTLGFIQFLAPTIVFILGLTIFDEKLDKAELGAFILIWIAIAIFVSDLFAKRPAKAGA</sequence>
<name>A0A850HAI5_9SPHN</name>
<dbReference type="InterPro" id="IPR037185">
    <property type="entry name" value="EmrE-like"/>
</dbReference>
<dbReference type="EMBL" id="JABWTA010000001">
    <property type="protein sequence ID" value="NVE94500.1"/>
    <property type="molecule type" value="Genomic_DNA"/>
</dbReference>
<proteinExistence type="inferred from homology"/>
<evidence type="ECO:0000256" key="2">
    <source>
        <dbReference type="ARBA" id="ARBA00007362"/>
    </source>
</evidence>
<feature type="transmembrane region" description="Helical" evidence="8">
    <location>
        <begin position="99"/>
        <end position="123"/>
    </location>
</feature>
<accession>A0A850HAI5</accession>
<feature type="transmembrane region" description="Helical" evidence="8">
    <location>
        <begin position="271"/>
        <end position="290"/>
    </location>
</feature>
<comment type="subcellular location">
    <subcellularLocation>
        <location evidence="1">Cell membrane</location>
        <topology evidence="1">Multi-pass membrane protein</topology>
    </subcellularLocation>
</comment>
<feature type="transmembrane region" description="Helical" evidence="8">
    <location>
        <begin position="130"/>
        <end position="146"/>
    </location>
</feature>
<keyword evidence="3" id="KW-0813">Transport</keyword>
<feature type="domain" description="EamA" evidence="9">
    <location>
        <begin position="9"/>
        <end position="141"/>
    </location>
</feature>
<evidence type="ECO:0000256" key="6">
    <source>
        <dbReference type="ARBA" id="ARBA00022989"/>
    </source>
</evidence>
<organism evidence="10 11">
    <name type="scientific">Altererythrobacter lutimaris</name>
    <dbReference type="NCBI Taxonomy" id="2743979"/>
    <lineage>
        <taxon>Bacteria</taxon>
        <taxon>Pseudomonadati</taxon>
        <taxon>Pseudomonadota</taxon>
        <taxon>Alphaproteobacteria</taxon>
        <taxon>Sphingomonadales</taxon>
        <taxon>Erythrobacteraceae</taxon>
        <taxon>Altererythrobacter</taxon>
    </lineage>
</organism>
<comment type="similarity">
    <text evidence="2">Belongs to the EamA transporter family.</text>
</comment>